<evidence type="ECO:0000313" key="8">
    <source>
        <dbReference type="EMBL" id="HCE18264.1"/>
    </source>
</evidence>
<comment type="function">
    <text evidence="1">This subunit might be involved in maturation of a crRNA intermediate to its mature form.</text>
</comment>
<keyword evidence="4" id="KW-0694">RNA-binding</keyword>
<feature type="domain" description="CRISPR type III-associated protein" evidence="7">
    <location>
        <begin position="7"/>
        <end position="294"/>
    </location>
</feature>
<comment type="similarity">
    <text evidence="2">Belongs to the CRISPR-associated Csm5 family.</text>
</comment>
<dbReference type="AlphaFoldDB" id="A0A3D1JIJ9"/>
<dbReference type="GO" id="GO:0003723">
    <property type="term" value="F:RNA binding"/>
    <property type="evidence" value="ECO:0007669"/>
    <property type="project" value="UniProtKB-KW"/>
</dbReference>
<dbReference type="Proteomes" id="UP000264141">
    <property type="component" value="Unassembled WGS sequence"/>
</dbReference>
<evidence type="ECO:0000256" key="5">
    <source>
        <dbReference type="ARBA" id="ARBA00023118"/>
    </source>
</evidence>
<evidence type="ECO:0000256" key="1">
    <source>
        <dbReference type="ARBA" id="ARBA00003088"/>
    </source>
</evidence>
<evidence type="ECO:0000259" key="7">
    <source>
        <dbReference type="Pfam" id="PF03787"/>
    </source>
</evidence>
<dbReference type="NCBIfam" id="TIGR01899">
    <property type="entry name" value="cas_TM1807_csm5"/>
    <property type="match status" value="1"/>
</dbReference>
<evidence type="ECO:0000256" key="4">
    <source>
        <dbReference type="ARBA" id="ARBA00022884"/>
    </source>
</evidence>
<dbReference type="InterPro" id="IPR010173">
    <property type="entry name" value="CRISPR-assoc_Csm5"/>
</dbReference>
<dbReference type="PANTHER" id="PTHR38007:SF1">
    <property type="entry name" value="CRISPR SYSTEM CMS PROTEIN CSM5"/>
    <property type="match status" value="1"/>
</dbReference>
<keyword evidence="5" id="KW-0051">Antiviral defense</keyword>
<dbReference type="OrthoDB" id="24360at2"/>
<dbReference type="RefSeq" id="WP_062188866.1">
    <property type="nucleotide sequence ID" value="NZ_DF967965.1"/>
</dbReference>
<proteinExistence type="inferred from homology"/>
<evidence type="ECO:0000256" key="2">
    <source>
        <dbReference type="ARBA" id="ARBA00006680"/>
    </source>
</evidence>
<dbReference type="GO" id="GO:0051607">
    <property type="term" value="P:defense response to virus"/>
    <property type="evidence" value="ECO:0007669"/>
    <property type="project" value="UniProtKB-KW"/>
</dbReference>
<protein>
    <recommendedName>
        <fullName evidence="3">CRISPR system Cms protein Csm5</fullName>
    </recommendedName>
    <alternativeName>
        <fullName evidence="6">CRISPR type III A-associated protein Csm5</fullName>
    </alternativeName>
</protein>
<dbReference type="EMBL" id="DPBP01000041">
    <property type="protein sequence ID" value="HCE18264.1"/>
    <property type="molecule type" value="Genomic_DNA"/>
</dbReference>
<comment type="caution">
    <text evidence="8">The sequence shown here is derived from an EMBL/GenBank/DDBJ whole genome shotgun (WGS) entry which is preliminary data.</text>
</comment>
<dbReference type="STRING" id="229919.GCA_001050195_00204"/>
<accession>A0A3D1JIJ9</accession>
<organism evidence="8 9">
    <name type="scientific">Anaerolinea thermolimosa</name>
    <dbReference type="NCBI Taxonomy" id="229919"/>
    <lineage>
        <taxon>Bacteria</taxon>
        <taxon>Bacillati</taxon>
        <taxon>Chloroflexota</taxon>
        <taxon>Anaerolineae</taxon>
        <taxon>Anaerolineales</taxon>
        <taxon>Anaerolineaceae</taxon>
        <taxon>Anaerolinea</taxon>
    </lineage>
</organism>
<sequence>MAVYTLKVTTLTPLHIGDGNELRQGFDFVVHNQKTYRLDVDALLAARGERLRPDRMGNYPLPSTLLEEADYTRRDFFRYVLPGSPRSNKADARLRSCIKDVYDRPYIPGSSLKGALRTALAWCGWSEVGLRLERSIIGQSRKGAGQELERRLFGRDPNHDLLRALQVSDCFGPTAPGGNLAVVNAQVLTLRAAGSPVELEAVRGDVVFQGSLHIDETLFSRMAEPQLGFANHRHWLEELLPRVQKHSRARLQRLAVWFEQSADGAQVGQFYRRLLGVNLPSTQAFMQLGWGTGWDGMTLGSHLQKDANLFEQIVWDFKLHKANRNAPPRKPGDPFPRSKRAVMRVVEGRAAAVAPLGWVLLELTPA</sequence>
<evidence type="ECO:0000256" key="6">
    <source>
        <dbReference type="ARBA" id="ARBA00031720"/>
    </source>
</evidence>
<name>A0A3D1JIJ9_9CHLR</name>
<gene>
    <name evidence="8" type="primary">csm5</name>
    <name evidence="8" type="ORF">DEQ80_10430</name>
</gene>
<evidence type="ECO:0000256" key="3">
    <source>
        <dbReference type="ARBA" id="ARBA00016113"/>
    </source>
</evidence>
<dbReference type="Pfam" id="PF03787">
    <property type="entry name" value="RAMPs"/>
    <property type="match status" value="1"/>
</dbReference>
<dbReference type="InterPro" id="IPR005537">
    <property type="entry name" value="RAMP_III_fam"/>
</dbReference>
<reference evidence="8 9" key="1">
    <citation type="journal article" date="2018" name="Nat. Biotechnol.">
        <title>A standardized bacterial taxonomy based on genome phylogeny substantially revises the tree of life.</title>
        <authorList>
            <person name="Parks D.H."/>
            <person name="Chuvochina M."/>
            <person name="Waite D.W."/>
            <person name="Rinke C."/>
            <person name="Skarshewski A."/>
            <person name="Chaumeil P.A."/>
            <person name="Hugenholtz P."/>
        </authorList>
    </citation>
    <scope>NUCLEOTIDE SEQUENCE [LARGE SCALE GENOMIC DNA]</scope>
    <source>
        <strain evidence="8">UBA8781</strain>
    </source>
</reference>
<evidence type="ECO:0000313" key="9">
    <source>
        <dbReference type="Proteomes" id="UP000264141"/>
    </source>
</evidence>
<dbReference type="PANTHER" id="PTHR38007">
    <property type="entry name" value="CRISPR SYSTEM CMS PROTEIN CSM5"/>
    <property type="match status" value="1"/>
</dbReference>